<feature type="domain" description="ABC transmembrane type-1" evidence="9">
    <location>
        <begin position="73"/>
        <end position="264"/>
    </location>
</feature>
<dbReference type="EMBL" id="JAGINW010000001">
    <property type="protein sequence ID" value="MBP2321574.1"/>
    <property type="molecule type" value="Genomic_DNA"/>
</dbReference>
<dbReference type="InterPro" id="IPR035906">
    <property type="entry name" value="MetI-like_sf"/>
</dbReference>
<reference evidence="10 11" key="1">
    <citation type="submission" date="2021-03" db="EMBL/GenBank/DDBJ databases">
        <title>Sequencing the genomes of 1000 actinobacteria strains.</title>
        <authorList>
            <person name="Klenk H.-P."/>
        </authorList>
    </citation>
    <scope>NUCLEOTIDE SEQUENCE [LARGE SCALE GENOMIC DNA]</scope>
    <source>
        <strain evidence="10 11">DSM 46670</strain>
    </source>
</reference>
<keyword evidence="6 8" id="KW-1133">Transmembrane helix</keyword>
<evidence type="ECO:0000256" key="1">
    <source>
        <dbReference type="ARBA" id="ARBA00004429"/>
    </source>
</evidence>
<keyword evidence="11" id="KW-1185">Reference proteome</keyword>
<evidence type="ECO:0000313" key="10">
    <source>
        <dbReference type="EMBL" id="MBP2321574.1"/>
    </source>
</evidence>
<evidence type="ECO:0000256" key="3">
    <source>
        <dbReference type="ARBA" id="ARBA00022475"/>
    </source>
</evidence>
<dbReference type="InterPro" id="IPR000515">
    <property type="entry name" value="MetI-like"/>
</dbReference>
<protein>
    <submittedName>
        <fullName evidence="10">Spermidine/putrescine transport system permease protein</fullName>
    </submittedName>
</protein>
<keyword evidence="7 8" id="KW-0472">Membrane</keyword>
<evidence type="ECO:0000256" key="6">
    <source>
        <dbReference type="ARBA" id="ARBA00022989"/>
    </source>
</evidence>
<evidence type="ECO:0000259" key="9">
    <source>
        <dbReference type="PROSITE" id="PS50928"/>
    </source>
</evidence>
<dbReference type="PROSITE" id="PS50928">
    <property type="entry name" value="ABC_TM1"/>
    <property type="match status" value="1"/>
</dbReference>
<dbReference type="Gene3D" id="1.10.3720.10">
    <property type="entry name" value="MetI-like"/>
    <property type="match status" value="1"/>
</dbReference>
<comment type="similarity">
    <text evidence="8">Belongs to the binding-protein-dependent transport system permease family.</text>
</comment>
<keyword evidence="3" id="KW-1003">Cell membrane</keyword>
<organism evidence="10 11">
    <name type="scientific">Kibdelosporangium banguiense</name>
    <dbReference type="NCBI Taxonomy" id="1365924"/>
    <lineage>
        <taxon>Bacteria</taxon>
        <taxon>Bacillati</taxon>
        <taxon>Actinomycetota</taxon>
        <taxon>Actinomycetes</taxon>
        <taxon>Pseudonocardiales</taxon>
        <taxon>Pseudonocardiaceae</taxon>
        <taxon>Kibdelosporangium</taxon>
    </lineage>
</organism>
<dbReference type="PANTHER" id="PTHR43357:SF4">
    <property type="entry name" value="INNER MEMBRANE ABC TRANSPORTER PERMEASE PROTEIN YDCV"/>
    <property type="match status" value="1"/>
</dbReference>
<feature type="transmembrane region" description="Helical" evidence="8">
    <location>
        <begin position="145"/>
        <end position="164"/>
    </location>
</feature>
<evidence type="ECO:0000313" key="11">
    <source>
        <dbReference type="Proteomes" id="UP001519332"/>
    </source>
</evidence>
<feature type="transmembrane region" description="Helical" evidence="8">
    <location>
        <begin position="248"/>
        <end position="268"/>
    </location>
</feature>
<dbReference type="Pfam" id="PF00528">
    <property type="entry name" value="BPD_transp_1"/>
    <property type="match status" value="1"/>
</dbReference>
<feature type="transmembrane region" description="Helical" evidence="8">
    <location>
        <begin position="67"/>
        <end position="99"/>
    </location>
</feature>
<sequence>MTAVQERKRLVLSPTAWLTWGGVAVFLVFVLALIVAVFVSSFGTVWLGTWLPAGFTGKWWEQTWSEFGLGSTLLVTMEVALLVVLFSVVLGVPAAYVLARRTFPGKKAISLLLLLPLLVPPITYGIPLATLLYQWGLGGNMTGVVLANLVPSLPFVVLTMTPFVEQIDRRVEDAARTLGAGTPRIMFSVLGPLLLPGILAGAVMVLVRTVGMFELTFLTAGADSETLVVALYAAKSGAGIRADQTVDAIAVVYMLSTVLLLLVALRFVNPTQLVTRVKEAPRD</sequence>
<evidence type="ECO:0000256" key="5">
    <source>
        <dbReference type="ARBA" id="ARBA00022692"/>
    </source>
</evidence>
<feature type="transmembrane region" description="Helical" evidence="8">
    <location>
        <begin position="185"/>
        <end position="207"/>
    </location>
</feature>
<gene>
    <name evidence="10" type="ORF">JOF56_001959</name>
</gene>
<evidence type="ECO:0000256" key="2">
    <source>
        <dbReference type="ARBA" id="ARBA00022448"/>
    </source>
</evidence>
<accession>A0ABS4TB55</accession>
<comment type="caution">
    <text evidence="10">The sequence shown here is derived from an EMBL/GenBank/DDBJ whole genome shotgun (WGS) entry which is preliminary data.</text>
</comment>
<evidence type="ECO:0000256" key="7">
    <source>
        <dbReference type="ARBA" id="ARBA00023136"/>
    </source>
</evidence>
<feature type="transmembrane region" description="Helical" evidence="8">
    <location>
        <begin position="17"/>
        <end position="47"/>
    </location>
</feature>
<proteinExistence type="inferred from homology"/>
<name>A0ABS4TB55_9PSEU</name>
<dbReference type="CDD" id="cd06261">
    <property type="entry name" value="TM_PBP2"/>
    <property type="match status" value="1"/>
</dbReference>
<comment type="subcellular location">
    <subcellularLocation>
        <location evidence="1">Cell inner membrane</location>
        <topology evidence="1">Multi-pass membrane protein</topology>
    </subcellularLocation>
    <subcellularLocation>
        <location evidence="8">Cell membrane</location>
        <topology evidence="8">Multi-pass membrane protein</topology>
    </subcellularLocation>
</comment>
<keyword evidence="4" id="KW-0997">Cell inner membrane</keyword>
<evidence type="ECO:0000256" key="8">
    <source>
        <dbReference type="RuleBase" id="RU363032"/>
    </source>
</evidence>
<keyword evidence="5 8" id="KW-0812">Transmembrane</keyword>
<dbReference type="Proteomes" id="UP001519332">
    <property type="component" value="Unassembled WGS sequence"/>
</dbReference>
<feature type="transmembrane region" description="Helical" evidence="8">
    <location>
        <begin position="111"/>
        <end position="133"/>
    </location>
</feature>
<dbReference type="SUPFAM" id="SSF161098">
    <property type="entry name" value="MetI-like"/>
    <property type="match status" value="1"/>
</dbReference>
<evidence type="ECO:0000256" key="4">
    <source>
        <dbReference type="ARBA" id="ARBA00022519"/>
    </source>
</evidence>
<dbReference type="PANTHER" id="PTHR43357">
    <property type="entry name" value="INNER MEMBRANE ABC TRANSPORTER PERMEASE PROTEIN YDCV"/>
    <property type="match status" value="1"/>
</dbReference>
<keyword evidence="2 8" id="KW-0813">Transport</keyword>
<dbReference type="RefSeq" id="WP_209636523.1">
    <property type="nucleotide sequence ID" value="NZ_JAGINW010000001.1"/>
</dbReference>